<reference evidence="1" key="1">
    <citation type="journal article" date="2015" name="Nature">
        <title>Complex archaea that bridge the gap between prokaryotes and eukaryotes.</title>
        <authorList>
            <person name="Spang A."/>
            <person name="Saw J.H."/>
            <person name="Jorgensen S.L."/>
            <person name="Zaremba-Niedzwiedzka K."/>
            <person name="Martijn J."/>
            <person name="Lind A.E."/>
            <person name="van Eijk R."/>
            <person name="Schleper C."/>
            <person name="Guy L."/>
            <person name="Ettema T.J."/>
        </authorList>
    </citation>
    <scope>NUCLEOTIDE SEQUENCE</scope>
</reference>
<accession>A0A0F9CUM3</accession>
<dbReference type="EMBL" id="LAZR01042510">
    <property type="protein sequence ID" value="KKL09371.1"/>
    <property type="molecule type" value="Genomic_DNA"/>
</dbReference>
<gene>
    <name evidence="1" type="ORF">LCGC14_2566530</name>
</gene>
<sequence>MDPDPEIRKETDGTFTIMPDDFFDLEEPIKGIPTQVLAERIIEVLWDAERAGSRHFSEGEF</sequence>
<dbReference type="AlphaFoldDB" id="A0A0F9CUM3"/>
<organism evidence="1">
    <name type="scientific">marine sediment metagenome</name>
    <dbReference type="NCBI Taxonomy" id="412755"/>
    <lineage>
        <taxon>unclassified sequences</taxon>
        <taxon>metagenomes</taxon>
        <taxon>ecological metagenomes</taxon>
    </lineage>
</organism>
<name>A0A0F9CUM3_9ZZZZ</name>
<protein>
    <submittedName>
        <fullName evidence="1">Uncharacterized protein</fullName>
    </submittedName>
</protein>
<proteinExistence type="predicted"/>
<comment type="caution">
    <text evidence="1">The sequence shown here is derived from an EMBL/GenBank/DDBJ whole genome shotgun (WGS) entry which is preliminary data.</text>
</comment>
<evidence type="ECO:0000313" key="1">
    <source>
        <dbReference type="EMBL" id="KKL09371.1"/>
    </source>
</evidence>